<organism evidence="1 2">
    <name type="scientific">Ascaris lumbricoides</name>
    <name type="common">Giant roundworm</name>
    <dbReference type="NCBI Taxonomy" id="6252"/>
    <lineage>
        <taxon>Eukaryota</taxon>
        <taxon>Metazoa</taxon>
        <taxon>Ecdysozoa</taxon>
        <taxon>Nematoda</taxon>
        <taxon>Chromadorea</taxon>
        <taxon>Rhabditida</taxon>
        <taxon>Spirurina</taxon>
        <taxon>Ascaridomorpha</taxon>
        <taxon>Ascaridoidea</taxon>
        <taxon>Ascarididae</taxon>
        <taxon>Ascaris</taxon>
    </lineage>
</organism>
<evidence type="ECO:0000313" key="2">
    <source>
        <dbReference type="WBParaSite" id="ALUE_0001356801-mRNA-1"/>
    </source>
</evidence>
<dbReference type="AlphaFoldDB" id="A0A0M3I8C0"/>
<keyword evidence="1" id="KW-1185">Reference proteome</keyword>
<reference evidence="2" key="1">
    <citation type="submission" date="2017-02" db="UniProtKB">
        <authorList>
            <consortium name="WormBaseParasite"/>
        </authorList>
    </citation>
    <scope>IDENTIFICATION</scope>
</reference>
<protein>
    <submittedName>
        <fullName evidence="2">Uncharacterized protein</fullName>
    </submittedName>
</protein>
<dbReference type="WBParaSite" id="ALUE_0001356801-mRNA-1">
    <property type="protein sequence ID" value="ALUE_0001356801-mRNA-1"/>
    <property type="gene ID" value="ALUE_0001356801"/>
</dbReference>
<proteinExistence type="predicted"/>
<evidence type="ECO:0000313" key="1">
    <source>
        <dbReference type="Proteomes" id="UP000036681"/>
    </source>
</evidence>
<dbReference type="Proteomes" id="UP000036681">
    <property type="component" value="Unplaced"/>
</dbReference>
<accession>A0A0M3I8C0</accession>
<name>A0A0M3I8C0_ASCLU</name>
<sequence>MRTYKCFIYRSRRISISLENAQKFKVFGNSGMSDCSKSPLEQYELTSLGNFICTSEWTL</sequence>